<dbReference type="Proteomes" id="UP000185839">
    <property type="component" value="Unassembled WGS sequence"/>
</dbReference>
<evidence type="ECO:0000256" key="2">
    <source>
        <dbReference type="ARBA" id="ARBA00022801"/>
    </source>
</evidence>
<evidence type="ECO:0000256" key="3">
    <source>
        <dbReference type="ARBA" id="ARBA00023295"/>
    </source>
</evidence>
<keyword evidence="6" id="KW-1185">Reference proteome</keyword>
<sequence length="361" mass="40837">MNNFLYFFTFIFLISCSRNEGNSIENPQNQETPQNPKILEIKGADLSFLPELRQSGVQLLNSENQTEDALLTLKKAGVNVIRLRLWKNPATPNSSFETVKNLAQEIKSKGMKVLLSVHYSDSWADPSQQKKPQKWDHISFASLQDSVAIYTRKIVTEINPEYIQIGNEINSGFLFPEGSIQNLFQMKTLLNVGISAVKSTNANTKVILHFAGFQNANSFFTNVADLNYDIIGISYYPNWHGKSLIELQQNLEQISNSQNKPIFIAETAYPFTMSWNDQTHNVIGNSSQILSEFSATETGQKNYLLKMKELITAVPKGIGFCYWGSEWVSYKGQNATDGSSWENQAFWGFNHKILPVSEAYK</sequence>
<proteinExistence type="inferred from homology"/>
<dbReference type="GO" id="GO:0045490">
    <property type="term" value="P:pectin catabolic process"/>
    <property type="evidence" value="ECO:0007669"/>
    <property type="project" value="TreeGrafter"/>
</dbReference>
<dbReference type="EC" id="3.2.1.89" evidence="4"/>
<organism evidence="5 6">
    <name type="scientific">Kaistella chaponensis</name>
    <dbReference type="NCBI Taxonomy" id="713588"/>
    <lineage>
        <taxon>Bacteria</taxon>
        <taxon>Pseudomonadati</taxon>
        <taxon>Bacteroidota</taxon>
        <taxon>Flavobacteriia</taxon>
        <taxon>Flavobacteriales</taxon>
        <taxon>Weeksellaceae</taxon>
        <taxon>Chryseobacterium group</taxon>
        <taxon>Kaistella</taxon>
    </lineage>
</organism>
<dbReference type="Gene3D" id="3.20.20.80">
    <property type="entry name" value="Glycosidases"/>
    <property type="match status" value="1"/>
</dbReference>
<reference evidence="6" key="1">
    <citation type="submission" date="2017-01" db="EMBL/GenBank/DDBJ databases">
        <authorList>
            <person name="Varghese N."/>
            <person name="Submissions S."/>
        </authorList>
    </citation>
    <scope>NUCLEOTIDE SEQUENCE [LARGE SCALE GENOMIC DNA]</scope>
    <source>
        <strain evidence="6">DSM 23145</strain>
    </source>
</reference>
<keyword evidence="2 4" id="KW-0378">Hydrolase</keyword>
<dbReference type="STRING" id="713588.SAMN05421789_11546"/>
<evidence type="ECO:0000313" key="5">
    <source>
        <dbReference type="EMBL" id="SIS98753.1"/>
    </source>
</evidence>
<dbReference type="RefSeq" id="WP_159436435.1">
    <property type="nucleotide sequence ID" value="NZ_FTOI01000015.1"/>
</dbReference>
<name>A0A1N7NK11_9FLAO</name>
<evidence type="ECO:0000256" key="1">
    <source>
        <dbReference type="ARBA" id="ARBA00010687"/>
    </source>
</evidence>
<gene>
    <name evidence="5" type="ORF">SAMN05421789_11546</name>
</gene>
<dbReference type="Pfam" id="PF07745">
    <property type="entry name" value="Glyco_hydro_53"/>
    <property type="match status" value="1"/>
</dbReference>
<evidence type="ECO:0000313" key="6">
    <source>
        <dbReference type="Proteomes" id="UP000185839"/>
    </source>
</evidence>
<dbReference type="OrthoDB" id="9768786at2"/>
<dbReference type="SUPFAM" id="SSF51445">
    <property type="entry name" value="(Trans)glycosidases"/>
    <property type="match status" value="1"/>
</dbReference>
<dbReference type="PANTHER" id="PTHR34983:SF2">
    <property type="entry name" value="ENDO-BETA-1,4-GALACTANASE"/>
    <property type="match status" value="1"/>
</dbReference>
<evidence type="ECO:0000256" key="4">
    <source>
        <dbReference type="RuleBase" id="RU361192"/>
    </source>
</evidence>
<comment type="catalytic activity">
    <reaction evidence="4">
        <text>The enzyme specifically hydrolyzes (1-&gt;4)-beta-D-galactosidic linkages in type I arabinogalactans.</text>
        <dbReference type="EC" id="3.2.1.89"/>
    </reaction>
</comment>
<dbReference type="EMBL" id="FTOI01000015">
    <property type="protein sequence ID" value="SIS98753.1"/>
    <property type="molecule type" value="Genomic_DNA"/>
</dbReference>
<dbReference type="InterPro" id="IPR011683">
    <property type="entry name" value="Glyco_hydro_53"/>
</dbReference>
<protein>
    <recommendedName>
        <fullName evidence="4">Arabinogalactan endo-beta-1,4-galactanase</fullName>
        <ecNumber evidence="4">3.2.1.89</ecNumber>
    </recommendedName>
</protein>
<dbReference type="GO" id="GO:0031218">
    <property type="term" value="F:arabinogalactan endo-1,4-beta-galactosidase activity"/>
    <property type="evidence" value="ECO:0007669"/>
    <property type="project" value="UniProtKB-EC"/>
</dbReference>
<accession>A0A1N7NK11</accession>
<comment type="similarity">
    <text evidence="1 4">Belongs to the glycosyl hydrolase 53 family.</text>
</comment>
<keyword evidence="3 4" id="KW-0326">Glycosidase</keyword>
<dbReference type="InterPro" id="IPR017853">
    <property type="entry name" value="GH"/>
</dbReference>
<dbReference type="PANTHER" id="PTHR34983">
    <property type="entry name" value="ARABINOGALACTAN ENDO-BETA-1,4-GALACTANASE A"/>
    <property type="match status" value="1"/>
</dbReference>
<dbReference type="AlphaFoldDB" id="A0A1N7NK11"/>
<dbReference type="GO" id="GO:0015926">
    <property type="term" value="F:glucosidase activity"/>
    <property type="evidence" value="ECO:0007669"/>
    <property type="project" value="InterPro"/>
</dbReference>